<accession>A0ABV5VU08</accession>
<proteinExistence type="predicted"/>
<sequence>MSGTSFGRFVAAVGRQPFSRLQRLTIMAKMEKDGWAIRGEIGVAVLGVAVLLMAGCTGSGPAGSDADSMG</sequence>
<dbReference type="Proteomes" id="UP001589619">
    <property type="component" value="Unassembled WGS sequence"/>
</dbReference>
<organism evidence="1 2">
    <name type="scientific">Paenibacillus hodogayensis</name>
    <dbReference type="NCBI Taxonomy" id="279208"/>
    <lineage>
        <taxon>Bacteria</taxon>
        <taxon>Bacillati</taxon>
        <taxon>Bacillota</taxon>
        <taxon>Bacilli</taxon>
        <taxon>Bacillales</taxon>
        <taxon>Paenibacillaceae</taxon>
        <taxon>Paenibacillus</taxon>
    </lineage>
</organism>
<dbReference type="RefSeq" id="WP_344912651.1">
    <property type="nucleotide sequence ID" value="NZ_BAAAYO010000010.1"/>
</dbReference>
<gene>
    <name evidence="1" type="ORF">ACFFNY_09400</name>
</gene>
<protein>
    <submittedName>
        <fullName evidence="1">Uncharacterized protein</fullName>
    </submittedName>
</protein>
<keyword evidence="2" id="KW-1185">Reference proteome</keyword>
<evidence type="ECO:0000313" key="1">
    <source>
        <dbReference type="EMBL" id="MFB9751786.1"/>
    </source>
</evidence>
<name>A0ABV5VU08_9BACL</name>
<comment type="caution">
    <text evidence="1">The sequence shown here is derived from an EMBL/GenBank/DDBJ whole genome shotgun (WGS) entry which is preliminary data.</text>
</comment>
<evidence type="ECO:0000313" key="2">
    <source>
        <dbReference type="Proteomes" id="UP001589619"/>
    </source>
</evidence>
<reference evidence="1 2" key="1">
    <citation type="submission" date="2024-09" db="EMBL/GenBank/DDBJ databases">
        <authorList>
            <person name="Sun Q."/>
            <person name="Mori K."/>
        </authorList>
    </citation>
    <scope>NUCLEOTIDE SEQUENCE [LARGE SCALE GENOMIC DNA]</scope>
    <source>
        <strain evidence="1 2">JCM 12520</strain>
    </source>
</reference>
<dbReference type="EMBL" id="JBHMAG010000007">
    <property type="protein sequence ID" value="MFB9751786.1"/>
    <property type="molecule type" value="Genomic_DNA"/>
</dbReference>